<protein>
    <submittedName>
        <fullName evidence="5">HAD-IA family hydrolase</fullName>
    </submittedName>
</protein>
<comment type="caution">
    <text evidence="5">The sequence shown here is derived from an EMBL/GenBank/DDBJ whole genome shotgun (WGS) entry which is preliminary data.</text>
</comment>
<evidence type="ECO:0000256" key="4">
    <source>
        <dbReference type="ARBA" id="ARBA00023277"/>
    </source>
</evidence>
<evidence type="ECO:0000256" key="1">
    <source>
        <dbReference type="ARBA" id="ARBA00022723"/>
    </source>
</evidence>
<dbReference type="InterPro" id="IPR041492">
    <property type="entry name" value="HAD_2"/>
</dbReference>
<accession>A0A9X2WUA2</accession>
<dbReference type="SFLD" id="SFLDG01129">
    <property type="entry name" value="C1.5:_HAD__Beta-PGM__Phosphata"/>
    <property type="match status" value="1"/>
</dbReference>
<dbReference type="GO" id="GO:0046872">
    <property type="term" value="F:metal ion binding"/>
    <property type="evidence" value="ECO:0007669"/>
    <property type="project" value="UniProtKB-KW"/>
</dbReference>
<gene>
    <name evidence="5" type="ORF">NE536_09150</name>
</gene>
<dbReference type="InterPro" id="IPR006439">
    <property type="entry name" value="HAD-SF_hydro_IA"/>
</dbReference>
<dbReference type="Pfam" id="PF13419">
    <property type="entry name" value="HAD_2"/>
    <property type="match status" value="1"/>
</dbReference>
<evidence type="ECO:0000313" key="5">
    <source>
        <dbReference type="EMBL" id="MCT7945533.1"/>
    </source>
</evidence>
<organism evidence="5 6">
    <name type="scientific">Shewanella septentrionalis</name>
    <dbReference type="NCBI Taxonomy" id="2952223"/>
    <lineage>
        <taxon>Bacteria</taxon>
        <taxon>Pseudomonadati</taxon>
        <taxon>Pseudomonadota</taxon>
        <taxon>Gammaproteobacteria</taxon>
        <taxon>Alteromonadales</taxon>
        <taxon>Shewanellaceae</taxon>
        <taxon>Shewanella</taxon>
    </lineage>
</organism>
<dbReference type="Proteomes" id="UP001155604">
    <property type="component" value="Unassembled WGS sequence"/>
</dbReference>
<keyword evidence="4" id="KW-0119">Carbohydrate metabolism</keyword>
<dbReference type="InterPro" id="IPR023214">
    <property type="entry name" value="HAD_sf"/>
</dbReference>
<proteinExistence type="predicted"/>
<dbReference type="SUPFAM" id="SSF56784">
    <property type="entry name" value="HAD-like"/>
    <property type="match status" value="1"/>
</dbReference>
<dbReference type="PANTHER" id="PTHR43434:SF23">
    <property type="entry name" value="PHOSPHOGLYCOLATE PHOSPHATASE"/>
    <property type="match status" value="1"/>
</dbReference>
<reference evidence="5" key="1">
    <citation type="journal article" date="2023" name="Int. J. Syst. Evol. Microbiol.">
        <title>&lt;i&gt;Shewanella septentrionalis&lt;/i&gt; sp. nov. and &lt;i&gt;Shewanella holmiensis&lt;/i&gt; sp. nov., isolated from Baltic Sea water and sediments.</title>
        <authorList>
            <person name="Martin-Rodriguez A.J."/>
            <person name="Thorell K."/>
            <person name="Joffre E."/>
            <person name="Jensie-Markopoulos S."/>
            <person name="Moore E.R.B."/>
            <person name="Sjoling A."/>
        </authorList>
    </citation>
    <scope>NUCLEOTIDE SEQUENCE</scope>
    <source>
        <strain evidence="5">SP1W3</strain>
    </source>
</reference>
<dbReference type="Gene3D" id="3.40.50.1000">
    <property type="entry name" value="HAD superfamily/HAD-like"/>
    <property type="match status" value="1"/>
</dbReference>
<dbReference type="NCBIfam" id="TIGR01549">
    <property type="entry name" value="HAD-SF-IA-v1"/>
    <property type="match status" value="1"/>
</dbReference>
<dbReference type="InterPro" id="IPR023198">
    <property type="entry name" value="PGP-like_dom2"/>
</dbReference>
<keyword evidence="1" id="KW-0479">Metal-binding</keyword>
<keyword evidence="2 5" id="KW-0378">Hydrolase</keyword>
<dbReference type="GO" id="GO:0005829">
    <property type="term" value="C:cytosol"/>
    <property type="evidence" value="ECO:0007669"/>
    <property type="project" value="TreeGrafter"/>
</dbReference>
<dbReference type="EMBL" id="JAMTCC010000013">
    <property type="protein sequence ID" value="MCT7945533.1"/>
    <property type="molecule type" value="Genomic_DNA"/>
</dbReference>
<sequence length="223" mass="23929">MSLAQIKGVLFDLDGTLADTAPDLVQALNLSLQDVGIAAQPLAAMRYAASHGSFALVDAAIPNAADDLRTQVQQGLLAHYQRINGDHCALFTGIAALLDWLELMQLPFGIVTNKPARFTRPLLRKLNLHLRMPVIISGDSTKHPKPHTAPMLLGAQQLNCAPEHILYLGDAERDLLAARAAGMLGGVALWGYLGVNDKPSQWPAHAHFASPTELHQALADAFA</sequence>
<keyword evidence="3" id="KW-0460">Magnesium</keyword>
<keyword evidence="6" id="KW-1185">Reference proteome</keyword>
<name>A0A9X2WUA2_9GAMM</name>
<dbReference type="PANTHER" id="PTHR43434">
    <property type="entry name" value="PHOSPHOGLYCOLATE PHOSPHATASE"/>
    <property type="match status" value="1"/>
</dbReference>
<evidence type="ECO:0000256" key="3">
    <source>
        <dbReference type="ARBA" id="ARBA00022842"/>
    </source>
</evidence>
<dbReference type="GO" id="GO:0008967">
    <property type="term" value="F:phosphoglycolate phosphatase activity"/>
    <property type="evidence" value="ECO:0007669"/>
    <property type="project" value="TreeGrafter"/>
</dbReference>
<dbReference type="SFLD" id="SFLDS00003">
    <property type="entry name" value="Haloacid_Dehalogenase"/>
    <property type="match status" value="1"/>
</dbReference>
<dbReference type="RefSeq" id="WP_261272507.1">
    <property type="nucleotide sequence ID" value="NZ_JAMTCC010000013.1"/>
</dbReference>
<dbReference type="GO" id="GO:0006281">
    <property type="term" value="P:DNA repair"/>
    <property type="evidence" value="ECO:0007669"/>
    <property type="project" value="TreeGrafter"/>
</dbReference>
<dbReference type="AlphaFoldDB" id="A0A9X2WUA2"/>
<evidence type="ECO:0000256" key="2">
    <source>
        <dbReference type="ARBA" id="ARBA00022801"/>
    </source>
</evidence>
<dbReference type="InterPro" id="IPR036412">
    <property type="entry name" value="HAD-like_sf"/>
</dbReference>
<evidence type="ECO:0000313" key="6">
    <source>
        <dbReference type="Proteomes" id="UP001155604"/>
    </source>
</evidence>
<dbReference type="Gene3D" id="1.10.150.240">
    <property type="entry name" value="Putative phosphatase, domain 2"/>
    <property type="match status" value="1"/>
</dbReference>
<dbReference type="InterPro" id="IPR050155">
    <property type="entry name" value="HAD-like_hydrolase_sf"/>
</dbReference>